<dbReference type="Gene3D" id="3.30.1120.30">
    <property type="entry name" value="POLO box domain"/>
    <property type="match status" value="2"/>
</dbReference>
<feature type="domain" description="POLO box" evidence="11">
    <location>
        <begin position="381"/>
        <end position="464"/>
    </location>
</feature>
<evidence type="ECO:0000256" key="4">
    <source>
        <dbReference type="ARBA" id="ARBA00022741"/>
    </source>
</evidence>
<dbReference type="GO" id="GO:0005524">
    <property type="term" value="F:ATP binding"/>
    <property type="evidence" value="ECO:0007669"/>
    <property type="project" value="UniProtKB-UniRule"/>
</dbReference>
<keyword evidence="13" id="KW-1185">Reference proteome</keyword>
<dbReference type="Pfam" id="PF00069">
    <property type="entry name" value="Pkinase"/>
    <property type="match status" value="1"/>
</dbReference>
<organism evidence="12 13">
    <name type="scientific">Stentor coeruleus</name>
    <dbReference type="NCBI Taxonomy" id="5963"/>
    <lineage>
        <taxon>Eukaryota</taxon>
        <taxon>Sar</taxon>
        <taxon>Alveolata</taxon>
        <taxon>Ciliophora</taxon>
        <taxon>Postciliodesmatophora</taxon>
        <taxon>Heterotrichea</taxon>
        <taxon>Heterotrichida</taxon>
        <taxon>Stentoridae</taxon>
        <taxon>Stentor</taxon>
    </lineage>
</organism>
<dbReference type="Pfam" id="PF00659">
    <property type="entry name" value="POLO_box"/>
    <property type="match status" value="2"/>
</dbReference>
<evidence type="ECO:0000256" key="2">
    <source>
        <dbReference type="ARBA" id="ARBA00022679"/>
    </source>
</evidence>
<evidence type="ECO:0000256" key="6">
    <source>
        <dbReference type="ARBA" id="ARBA00022840"/>
    </source>
</evidence>
<comment type="similarity">
    <text evidence="8">Belongs to the protein kinase superfamily. Ser/Thr protein kinase family. CDC5/Polo subfamily.</text>
</comment>
<dbReference type="InterPro" id="IPR008271">
    <property type="entry name" value="Ser/Thr_kinase_AS"/>
</dbReference>
<dbReference type="PROSITE" id="PS50011">
    <property type="entry name" value="PROTEIN_KINASE_DOM"/>
    <property type="match status" value="1"/>
</dbReference>
<dbReference type="PANTHER" id="PTHR24345">
    <property type="entry name" value="SERINE/THREONINE-PROTEIN KINASE PLK"/>
    <property type="match status" value="1"/>
</dbReference>
<comment type="catalytic activity">
    <reaction evidence="8">
        <text>L-threonyl-[protein] + ATP = O-phospho-L-threonyl-[protein] + ADP + H(+)</text>
        <dbReference type="Rhea" id="RHEA:46608"/>
        <dbReference type="Rhea" id="RHEA-COMP:11060"/>
        <dbReference type="Rhea" id="RHEA-COMP:11605"/>
        <dbReference type="ChEBI" id="CHEBI:15378"/>
        <dbReference type="ChEBI" id="CHEBI:30013"/>
        <dbReference type="ChEBI" id="CHEBI:30616"/>
        <dbReference type="ChEBI" id="CHEBI:61977"/>
        <dbReference type="ChEBI" id="CHEBI:456216"/>
        <dbReference type="EC" id="2.7.11.21"/>
    </reaction>
</comment>
<dbReference type="GO" id="GO:0004674">
    <property type="term" value="F:protein serine/threonine kinase activity"/>
    <property type="evidence" value="ECO:0007669"/>
    <property type="project" value="UniProtKB-KW"/>
</dbReference>
<keyword evidence="5 8" id="KW-0418">Kinase</keyword>
<dbReference type="AlphaFoldDB" id="A0A1R2B111"/>
<keyword evidence="1 8" id="KW-0723">Serine/threonine-protein kinase</keyword>
<dbReference type="SUPFAM" id="SSF82615">
    <property type="entry name" value="Polo-box domain"/>
    <property type="match status" value="2"/>
</dbReference>
<feature type="domain" description="Protein kinase" evidence="10">
    <location>
        <begin position="31"/>
        <end position="286"/>
    </location>
</feature>
<reference evidence="12 13" key="1">
    <citation type="submission" date="2016-11" db="EMBL/GenBank/DDBJ databases">
        <title>The macronuclear genome of Stentor coeruleus: a giant cell with tiny introns.</title>
        <authorList>
            <person name="Slabodnick M."/>
            <person name="Ruby J.G."/>
            <person name="Reiff S.B."/>
            <person name="Swart E.C."/>
            <person name="Gosai S."/>
            <person name="Prabakaran S."/>
            <person name="Witkowska E."/>
            <person name="Larue G.E."/>
            <person name="Fisher S."/>
            <person name="Freeman R.M."/>
            <person name="Gunawardena J."/>
            <person name="Chu W."/>
            <person name="Stover N.A."/>
            <person name="Gregory B.D."/>
            <person name="Nowacki M."/>
            <person name="Derisi J."/>
            <person name="Roy S.W."/>
            <person name="Marshall W.F."/>
            <person name="Sood P."/>
        </authorList>
    </citation>
    <scope>NUCLEOTIDE SEQUENCE [LARGE SCALE GENOMIC DNA]</scope>
    <source>
        <strain evidence="12">WM001</strain>
    </source>
</reference>
<proteinExistence type="inferred from homology"/>
<dbReference type="FunFam" id="3.30.200.20:FF:000091">
    <property type="entry name" value="Serine/threonine-protein kinase PLK"/>
    <property type="match status" value="1"/>
</dbReference>
<evidence type="ECO:0000256" key="5">
    <source>
        <dbReference type="ARBA" id="ARBA00022777"/>
    </source>
</evidence>
<evidence type="ECO:0000256" key="1">
    <source>
        <dbReference type="ARBA" id="ARBA00022527"/>
    </source>
</evidence>
<dbReference type="PROSITE" id="PS00107">
    <property type="entry name" value="PROTEIN_KINASE_ATP"/>
    <property type="match status" value="1"/>
</dbReference>
<dbReference type="PANTHER" id="PTHR24345:SF0">
    <property type="entry name" value="CELL CYCLE SERINE_THREONINE-PROTEIN KINASE CDC5_MSD2"/>
    <property type="match status" value="1"/>
</dbReference>
<dbReference type="SMART" id="SM00220">
    <property type="entry name" value="S_TKc"/>
    <property type="match status" value="1"/>
</dbReference>
<dbReference type="GO" id="GO:0005634">
    <property type="term" value="C:nucleus"/>
    <property type="evidence" value="ECO:0007669"/>
    <property type="project" value="TreeGrafter"/>
</dbReference>
<dbReference type="InterPro" id="IPR033701">
    <property type="entry name" value="POLO_box_1"/>
</dbReference>
<keyword evidence="2 8" id="KW-0808">Transferase</keyword>
<dbReference type="FunFam" id="1.10.510.10:FF:001048">
    <property type="entry name" value="Serine/threonine-protein kinase PLK"/>
    <property type="match status" value="1"/>
</dbReference>
<feature type="binding site" evidence="7">
    <location>
        <position position="60"/>
    </location>
    <ligand>
        <name>ATP</name>
        <dbReference type="ChEBI" id="CHEBI:30616"/>
    </ligand>
</feature>
<dbReference type="InterPro" id="IPR017441">
    <property type="entry name" value="Protein_kinase_ATP_BS"/>
</dbReference>
<dbReference type="InterPro" id="IPR033695">
    <property type="entry name" value="POLO_box_2"/>
</dbReference>
<feature type="domain" description="POLO box" evidence="11">
    <location>
        <begin position="477"/>
        <end position="557"/>
    </location>
</feature>
<dbReference type="OrthoDB" id="408964at2759"/>
<dbReference type="SUPFAM" id="SSF56112">
    <property type="entry name" value="Protein kinase-like (PK-like)"/>
    <property type="match status" value="1"/>
</dbReference>
<name>A0A1R2B111_9CILI</name>
<dbReference type="EC" id="2.7.11.21" evidence="8"/>
<evidence type="ECO:0000256" key="9">
    <source>
        <dbReference type="SAM" id="MobiDB-lite"/>
    </source>
</evidence>
<dbReference type="PROSITE" id="PS00108">
    <property type="entry name" value="PROTEIN_KINASE_ST"/>
    <property type="match status" value="1"/>
</dbReference>
<gene>
    <name evidence="12" type="ORF">SteCoe_31527</name>
</gene>
<feature type="compositionally biased region" description="Basic and acidic residues" evidence="9">
    <location>
        <begin position="336"/>
        <end position="348"/>
    </location>
</feature>
<dbReference type="InterPro" id="IPR000959">
    <property type="entry name" value="POLO_box_dom"/>
</dbReference>
<dbReference type="CDD" id="cd14099">
    <property type="entry name" value="STKc_PLK"/>
    <property type="match status" value="1"/>
</dbReference>
<evidence type="ECO:0000259" key="11">
    <source>
        <dbReference type="PROSITE" id="PS50078"/>
    </source>
</evidence>
<keyword evidence="4 7" id="KW-0547">Nucleotide-binding</keyword>
<dbReference type="Proteomes" id="UP000187209">
    <property type="component" value="Unassembled WGS sequence"/>
</dbReference>
<evidence type="ECO:0000256" key="8">
    <source>
        <dbReference type="RuleBase" id="RU361162"/>
    </source>
</evidence>
<dbReference type="InterPro" id="IPR000719">
    <property type="entry name" value="Prot_kinase_dom"/>
</dbReference>
<dbReference type="InterPro" id="IPR011009">
    <property type="entry name" value="Kinase-like_dom_sf"/>
</dbReference>
<dbReference type="CDD" id="cd13117">
    <property type="entry name" value="POLO_box_2"/>
    <property type="match status" value="1"/>
</dbReference>
<sequence>MNLAIMSRHDDMQIIEEKLVKSTGEILVRRYSKGRLLGKGGFAKVYEAINIESKTMYALKMMEKASISKARQRQKFMAEVKIHKVLHHTNIVKFEGYFEDSDYVYIILEICPNQTLNDLMKRRKRITELETQCYLTQVLSSLRYLHSHRVIHRDIKLGNIFLSEKMEVKMGDFGLAAKLEFDGEKKRTICGTPNYIAPEILDGKNGHSYEVDIWSFGVLMYTLLIGKPPFETNDVKTTYRRIKMNAYSFPDHITLTSEAKDLIEKILVTDPVLRPTISDIEEHPFFLKNLIPKFLPTSTLAIPPSSTYLRQFEKPTGLSSGRGRDSSSKLRSMSNNKEDLKPPSRGEGRAMSGERNASGSSMKKQSTISLYIPTVGGPRIWVKKWVDYSNKYGLAFVFSNGCAGMYFNDASKISCTKDGQLFQYLSKGPNPGEDILNEYTFDEYPQELMKKVKLLQHFKKHLKNDEIIHESISPLPYIKKWLLTSHAIIFRLSFKIVQVYFTDKSELMLCSDTKYVVYISKNGEITSTPLINALDSGNREMSKRLRYTKEIITTMIPNTGKINSPR</sequence>
<evidence type="ECO:0000256" key="3">
    <source>
        <dbReference type="ARBA" id="ARBA00022737"/>
    </source>
</evidence>
<comment type="caution">
    <text evidence="12">The sequence shown here is derived from an EMBL/GenBank/DDBJ whole genome shotgun (WGS) entry which is preliminary data.</text>
</comment>
<keyword evidence="6 7" id="KW-0067">ATP-binding</keyword>
<dbReference type="PROSITE" id="PS50078">
    <property type="entry name" value="POLO_BOX"/>
    <property type="match status" value="2"/>
</dbReference>
<accession>A0A1R2B111</accession>
<evidence type="ECO:0000313" key="12">
    <source>
        <dbReference type="EMBL" id="OMJ70483.1"/>
    </source>
</evidence>
<feature type="region of interest" description="Disordered" evidence="9">
    <location>
        <begin position="312"/>
        <end position="362"/>
    </location>
</feature>
<protein>
    <recommendedName>
        <fullName evidence="8">Serine/threonine-protein kinase PLK</fullName>
        <ecNumber evidence="8">2.7.11.21</ecNumber>
    </recommendedName>
    <alternativeName>
        <fullName evidence="8">Polo-like kinase</fullName>
    </alternativeName>
</protein>
<evidence type="ECO:0000259" key="10">
    <source>
        <dbReference type="PROSITE" id="PS50011"/>
    </source>
</evidence>
<dbReference type="EMBL" id="MPUH01001083">
    <property type="protein sequence ID" value="OMJ70483.1"/>
    <property type="molecule type" value="Genomic_DNA"/>
</dbReference>
<keyword evidence="3" id="KW-0677">Repeat</keyword>
<dbReference type="Gene3D" id="1.10.510.10">
    <property type="entry name" value="Transferase(Phosphotransferase) domain 1"/>
    <property type="match status" value="1"/>
</dbReference>
<evidence type="ECO:0000313" key="13">
    <source>
        <dbReference type="Proteomes" id="UP000187209"/>
    </source>
</evidence>
<dbReference type="InterPro" id="IPR036947">
    <property type="entry name" value="POLO_box_dom_sf"/>
</dbReference>
<evidence type="ECO:0000256" key="7">
    <source>
        <dbReference type="PROSITE-ProRule" id="PRU10141"/>
    </source>
</evidence>
<dbReference type="CDD" id="cd13118">
    <property type="entry name" value="POLO_box_1"/>
    <property type="match status" value="1"/>
</dbReference>